<dbReference type="Proteomes" id="UP000030676">
    <property type="component" value="Unassembled WGS sequence"/>
</dbReference>
<reference evidence="1" key="1">
    <citation type="submission" date="2011-11" db="EMBL/GenBank/DDBJ databases">
        <title>The Genome Sequence of Fusarium oxysporum PHW808.</title>
        <authorList>
            <consortium name="The Broad Institute Genome Sequencing Platform"/>
            <person name="Ma L.-J."/>
            <person name="Gale L.R."/>
            <person name="Schwartz D.C."/>
            <person name="Zhou S."/>
            <person name="Corby-Kistler H."/>
            <person name="Young S.K."/>
            <person name="Zeng Q."/>
            <person name="Gargeya S."/>
            <person name="Fitzgerald M."/>
            <person name="Haas B."/>
            <person name="Abouelleil A."/>
            <person name="Alvarado L."/>
            <person name="Arachchi H.M."/>
            <person name="Berlin A."/>
            <person name="Brown A."/>
            <person name="Chapman S.B."/>
            <person name="Chen Z."/>
            <person name="Dunbar C."/>
            <person name="Freedman E."/>
            <person name="Gearin G."/>
            <person name="Goldberg J."/>
            <person name="Griggs A."/>
            <person name="Gujja S."/>
            <person name="Heiman D."/>
            <person name="Howarth C."/>
            <person name="Larson L."/>
            <person name="Lui A."/>
            <person name="MacDonald P.J.P."/>
            <person name="Montmayeur A."/>
            <person name="Murphy C."/>
            <person name="Neiman D."/>
            <person name="Pearson M."/>
            <person name="Priest M."/>
            <person name="Roberts A."/>
            <person name="Saif S."/>
            <person name="Shea T."/>
            <person name="Shenoy N."/>
            <person name="Sisk P."/>
            <person name="Stolte C."/>
            <person name="Sykes S."/>
            <person name="Wortman J."/>
            <person name="Nusbaum C."/>
            <person name="Birren B."/>
        </authorList>
    </citation>
    <scope>NUCLEOTIDE SEQUENCE [LARGE SCALE GENOMIC DNA]</scope>
    <source>
        <strain evidence="1">54008</strain>
    </source>
</reference>
<reference evidence="1" key="2">
    <citation type="submission" date="2012-05" db="EMBL/GenBank/DDBJ databases">
        <title>The Genome Annotation of Fusarium oxysporum PHW808.</title>
        <authorList>
            <consortium name="The Broad Institute Genomics Platform"/>
            <person name="Ma L.-J."/>
            <person name="Corby-Kistler H."/>
            <person name="Broz K."/>
            <person name="Gale L.R."/>
            <person name="Jonkers W."/>
            <person name="O'Donnell K."/>
            <person name="Ploetz R."/>
            <person name="Steinberg C."/>
            <person name="Schwartz D.C."/>
            <person name="VanEtten H."/>
            <person name="Zhou S."/>
            <person name="Young S.K."/>
            <person name="Zeng Q."/>
            <person name="Gargeya S."/>
            <person name="Fitzgerald M."/>
            <person name="Abouelleil A."/>
            <person name="Alvarado L."/>
            <person name="Chapman S.B."/>
            <person name="Gainer-Dewar J."/>
            <person name="Goldberg J."/>
            <person name="Griggs A."/>
            <person name="Gujja S."/>
            <person name="Hansen M."/>
            <person name="Howarth C."/>
            <person name="Imamovic A."/>
            <person name="Ireland A."/>
            <person name="Larimer J."/>
            <person name="McCowan C."/>
            <person name="Murphy C."/>
            <person name="Pearson M."/>
            <person name="Poon T.W."/>
            <person name="Priest M."/>
            <person name="Roberts A."/>
            <person name="Saif S."/>
            <person name="Shea T."/>
            <person name="Sykes S."/>
            <person name="Wortman J."/>
            <person name="Nusbaum C."/>
            <person name="Birren B."/>
        </authorList>
    </citation>
    <scope>NUCLEOTIDE SEQUENCE</scope>
    <source>
        <strain evidence="1">54008</strain>
    </source>
</reference>
<dbReference type="EMBL" id="JH658819">
    <property type="protein sequence ID" value="EXL82439.1"/>
    <property type="molecule type" value="Genomic_DNA"/>
</dbReference>
<dbReference type="HOGENOM" id="CLU_024198_0_0_1"/>
<sequence>MCDMAHLSVTIHTNCYRVFQQSYHRQDAMDPIWVASAWKFPWRHRPPQRKPRLDLTDTTLVSIGGPVAEAICIPGLASLPQEVLQMVRSYIPSNLLWRYSLIQGTAEEMSRPFQNLLEPEQDATRFSLAAVKAWKRGVQGMDAACDESEAELFIVRPTVDCLGLKEIQRLQDWPGYNHIRSNTCAYVFFTQGQANSSFISSKFGRAFIENPHDSRAFQFWDTPSPPLRGLKMFPRPDRPGSIRYRTVDLLNTTGLTFFFLRGFIMAVHPHTANSPVAAPTIQHFSRYEQDHMIWTYIPISSNPSLLRIGVGDAWQRHIEICTKLTGTFLFGPYQCYTDTDDVSGNEPSVLVHNVPTKRVGGSLGIVTEHNFESESLLSFPRYHKDDKNPSGLRCINTEVPAKNITHVDVYYNRRNVYCKGLLLEYANGAQRAVGQCRIGIDPFKAYGKPSWICYRDICDPETCEETGSCIVECTTGTNSHEHEPRDIGDWVCMRPRGGGYLEFACEHKTASFGMYTRADEEEDDE</sequence>
<organism evidence="1">
    <name type="scientific">Fusarium oxysporum f. sp. conglutinans race 2 54008</name>
    <dbReference type="NCBI Taxonomy" id="1089457"/>
    <lineage>
        <taxon>Eukaryota</taxon>
        <taxon>Fungi</taxon>
        <taxon>Dikarya</taxon>
        <taxon>Ascomycota</taxon>
        <taxon>Pezizomycotina</taxon>
        <taxon>Sordariomycetes</taxon>
        <taxon>Hypocreomycetidae</taxon>
        <taxon>Hypocreales</taxon>
        <taxon>Nectriaceae</taxon>
        <taxon>Fusarium</taxon>
        <taxon>Fusarium oxysporum species complex</taxon>
    </lineage>
</organism>
<name>X0JBI9_FUSOX</name>
<protein>
    <submittedName>
        <fullName evidence="1">Uncharacterized protein</fullName>
    </submittedName>
</protein>
<proteinExistence type="predicted"/>
<evidence type="ECO:0000313" key="1">
    <source>
        <dbReference type="EMBL" id="EXL82439.1"/>
    </source>
</evidence>
<dbReference type="AlphaFoldDB" id="X0JBI9"/>
<gene>
    <name evidence="1" type="ORF">FOPG_04656</name>
</gene>
<dbReference type="OrthoDB" id="4763081at2759"/>
<accession>X0JBI9</accession>